<organism evidence="1 2">
    <name type="scientific">Lentinula boryana</name>
    <dbReference type="NCBI Taxonomy" id="40481"/>
    <lineage>
        <taxon>Eukaryota</taxon>
        <taxon>Fungi</taxon>
        <taxon>Dikarya</taxon>
        <taxon>Basidiomycota</taxon>
        <taxon>Agaricomycotina</taxon>
        <taxon>Agaricomycetes</taxon>
        <taxon>Agaricomycetidae</taxon>
        <taxon>Agaricales</taxon>
        <taxon>Marasmiineae</taxon>
        <taxon>Omphalotaceae</taxon>
        <taxon>Lentinula</taxon>
    </lineage>
</organism>
<proteinExistence type="predicted"/>
<comment type="caution">
    <text evidence="1">The sequence shown here is derived from an EMBL/GenBank/DDBJ whole genome shotgun (WGS) entry which is preliminary data.</text>
</comment>
<evidence type="ECO:0000313" key="1">
    <source>
        <dbReference type="EMBL" id="KAJ3993137.1"/>
    </source>
</evidence>
<dbReference type="Proteomes" id="UP001163828">
    <property type="component" value="Unassembled WGS sequence"/>
</dbReference>
<name>A0ABQ8Q3R5_9AGAR</name>
<protein>
    <submittedName>
        <fullName evidence="1">Uncharacterized protein</fullName>
    </submittedName>
</protein>
<accession>A0ABQ8Q3R5</accession>
<gene>
    <name evidence="1" type="ORF">F5050DRAFT_1783975</name>
</gene>
<sequence>MLPKPSALIGSISKVSAPLISSYLKELCYNPNNANYIHSRRIFEGILYPCVKTKKHYVSGPGGKVHSVRVPFHEHKEMEISDYFSALGYILTYSTRTASFIQLIRLLSHYAEWCRVSSFVLGINTPTVVQMLFDDPPSSKLTPFHTLAHHGYGNKLKFSLASSISAGKGEGREDVRSSRISALQSVWPHHLIHPTPVQRAHASVGIGYGRSSIETSAELFGTPWGHCGESVSFLSMHQSITSGRPLGTLALSVKAMNCVIPGTNTIPVHAIPFLTSITDIIELLKVAGALRPMCLNCLYLRNNARGCIQDHATKYSVSGDNVG</sequence>
<dbReference type="EMBL" id="MU790789">
    <property type="protein sequence ID" value="KAJ3993137.1"/>
    <property type="molecule type" value="Genomic_DNA"/>
</dbReference>
<evidence type="ECO:0000313" key="2">
    <source>
        <dbReference type="Proteomes" id="UP001163828"/>
    </source>
</evidence>
<keyword evidence="2" id="KW-1185">Reference proteome</keyword>
<reference evidence="1" key="1">
    <citation type="submission" date="2022-08" db="EMBL/GenBank/DDBJ databases">
        <authorList>
            <consortium name="DOE Joint Genome Institute"/>
            <person name="Min B."/>
            <person name="Riley R."/>
            <person name="Sierra-Patev S."/>
            <person name="Naranjo-Ortiz M."/>
            <person name="Looney B."/>
            <person name="Konkel Z."/>
            <person name="Slot J.C."/>
            <person name="Sakamoto Y."/>
            <person name="Steenwyk J.L."/>
            <person name="Rokas A."/>
            <person name="Carro J."/>
            <person name="Camarero S."/>
            <person name="Ferreira P."/>
            <person name="Molpeceres G."/>
            <person name="Ruiz-Duenas F.J."/>
            <person name="Serrano A."/>
            <person name="Henrissat B."/>
            <person name="Drula E."/>
            <person name="Hughes K.W."/>
            <person name="Mata J.L."/>
            <person name="Ishikawa N.K."/>
            <person name="Vargas-Isla R."/>
            <person name="Ushijima S."/>
            <person name="Smith C.A."/>
            <person name="Ahrendt S."/>
            <person name="Andreopoulos W."/>
            <person name="He G."/>
            <person name="Labutti K."/>
            <person name="Lipzen A."/>
            <person name="Ng V."/>
            <person name="Sandor L."/>
            <person name="Barry K."/>
            <person name="Martinez A.T."/>
            <person name="Xiao Y."/>
            <person name="Gibbons J.G."/>
            <person name="Terashima K."/>
            <person name="Hibbett D.S."/>
            <person name="Grigoriev I.V."/>
        </authorList>
    </citation>
    <scope>NUCLEOTIDE SEQUENCE</scope>
    <source>
        <strain evidence="1">TFB10827</strain>
    </source>
</reference>